<proteinExistence type="predicted"/>
<dbReference type="EMBL" id="JAMKPW020000042">
    <property type="protein sequence ID" value="KAK8196055.1"/>
    <property type="molecule type" value="Genomic_DNA"/>
</dbReference>
<accession>A0ACC3S4X3</accession>
<name>A0ACC3S4X3_9PEZI</name>
<comment type="caution">
    <text evidence="1">The sequence shown here is derived from an EMBL/GenBank/DDBJ whole genome shotgun (WGS) entry which is preliminary data.</text>
</comment>
<reference evidence="1" key="1">
    <citation type="submission" date="2024-02" db="EMBL/GenBank/DDBJ databases">
        <title>Metagenome Assembled Genome of Zalaria obscura JY119.</title>
        <authorList>
            <person name="Vighnesh L."/>
            <person name="Jagadeeshwari U."/>
            <person name="Venkata Ramana C."/>
            <person name="Sasikala C."/>
        </authorList>
    </citation>
    <scope>NUCLEOTIDE SEQUENCE</scope>
    <source>
        <strain evidence="1">JY119</strain>
    </source>
</reference>
<gene>
    <name evidence="1" type="ORF">M8818_007207</name>
</gene>
<sequence>MLERCRSGRAGRSGDGRNYMYSLLHRDIHSASSRRTRHIWTVFAMVATVAALALLAFAAGASARSIRPGPHSTFESCDLWDYGYQCENEISHNWGQYSPYFSVPSKISPDVPEHCTVNFVQILSRHGARNPTSSKVEAYQALMEKIFANATRLPGKYAFLEYYRYDYGADQLTPFGQEEMFNSGRKFYHRYPELARQHTPFVRSSGGDRVVMSAQNWTFGYHSAKVYIDDNRPDPDWQYPIRVIPEDDGVNNTLNHGLCTAFENGPDSDIASAAQAQWAAIFVPPIQARLNTDLPGVDLTIPETIYLMDLCAFDTVAHPDGTVSPFCHLFTPPEFEQYSYFETLNKYYGYGYGNPLGPTQGVGWTNELIARLTGEPVDDHTSSNRTLDGNETTFPLGAKIYADFSHDNDMTSIFFAMGLYADTPALSNTSMMGLTETGGYSAAVTVPFAARMYVERMSCGDEKYWGKNDMVRVLVNDRVVVPPRCWSDEYGMCTVLDFVKSLGWAARGGRWRDCDMEL</sequence>
<organism evidence="1 2">
    <name type="scientific">Zalaria obscura</name>
    <dbReference type="NCBI Taxonomy" id="2024903"/>
    <lineage>
        <taxon>Eukaryota</taxon>
        <taxon>Fungi</taxon>
        <taxon>Dikarya</taxon>
        <taxon>Ascomycota</taxon>
        <taxon>Pezizomycotina</taxon>
        <taxon>Dothideomycetes</taxon>
        <taxon>Dothideomycetidae</taxon>
        <taxon>Dothideales</taxon>
        <taxon>Zalariaceae</taxon>
        <taxon>Zalaria</taxon>
    </lineage>
</organism>
<evidence type="ECO:0000313" key="2">
    <source>
        <dbReference type="Proteomes" id="UP001320706"/>
    </source>
</evidence>
<protein>
    <submittedName>
        <fullName evidence="1">Uncharacterized protein</fullName>
    </submittedName>
</protein>
<keyword evidence="2" id="KW-1185">Reference proteome</keyword>
<evidence type="ECO:0000313" key="1">
    <source>
        <dbReference type="EMBL" id="KAK8196055.1"/>
    </source>
</evidence>
<dbReference type="Proteomes" id="UP001320706">
    <property type="component" value="Unassembled WGS sequence"/>
</dbReference>